<gene>
    <name evidence="3" type="ORF">ACFQMH_41605</name>
</gene>
<dbReference type="RefSeq" id="WP_229881819.1">
    <property type="nucleotide sequence ID" value="NZ_BMWA01000057.1"/>
</dbReference>
<sequence length="296" mass="29856">MLRRAAAAAVVLLAAAAVPAHADGDGDGRGVGTHGCKGASKYVKVCASDSSTRPGSSGSSSSDTPASAGAPDKGGSSAPKCTYTKLAPQPPASNLAMQDGKRQGGKGAAYQVMCPATGRIGVVWIPDGGQAPAQPGIDPEVLAQRAVDSMKLTGPDIASPRAAGRYVVGIPMWLWVRQGPTTYGPATASATAGGVTVSATAAVTSIRWDMGDGNTVTCAGPGTPYRQSVGMADSPDCGHRYSQISSGQRGERYPLTATSTWTVTWEVTGGGADSGEFTETRSSTVGVRVGEVQVLN</sequence>
<feature type="region of interest" description="Disordered" evidence="1">
    <location>
        <begin position="48"/>
        <end position="102"/>
    </location>
</feature>
<protein>
    <submittedName>
        <fullName evidence="3">ATP/GTP-binding protein</fullName>
    </submittedName>
</protein>
<organism evidence="3 4">
    <name type="scientific">Streptomyces viridiviolaceus</name>
    <dbReference type="NCBI Taxonomy" id="68282"/>
    <lineage>
        <taxon>Bacteria</taxon>
        <taxon>Bacillati</taxon>
        <taxon>Actinomycetota</taxon>
        <taxon>Actinomycetes</taxon>
        <taxon>Kitasatosporales</taxon>
        <taxon>Streptomycetaceae</taxon>
        <taxon>Streptomyces</taxon>
    </lineage>
</organism>
<feature type="signal peptide" evidence="2">
    <location>
        <begin position="1"/>
        <end position="22"/>
    </location>
</feature>
<dbReference type="Proteomes" id="UP001596409">
    <property type="component" value="Unassembled WGS sequence"/>
</dbReference>
<keyword evidence="2" id="KW-0732">Signal</keyword>
<comment type="caution">
    <text evidence="3">The sequence shown here is derived from an EMBL/GenBank/DDBJ whole genome shotgun (WGS) entry which is preliminary data.</text>
</comment>
<feature type="compositionally biased region" description="Low complexity" evidence="1">
    <location>
        <begin position="48"/>
        <end position="71"/>
    </location>
</feature>
<keyword evidence="4" id="KW-1185">Reference proteome</keyword>
<accession>A0ABW2EDL9</accession>
<evidence type="ECO:0000313" key="3">
    <source>
        <dbReference type="EMBL" id="MFC7018069.1"/>
    </source>
</evidence>
<evidence type="ECO:0000313" key="4">
    <source>
        <dbReference type="Proteomes" id="UP001596409"/>
    </source>
</evidence>
<dbReference type="EMBL" id="JBHSYM010000123">
    <property type="protein sequence ID" value="MFC7018069.1"/>
    <property type="molecule type" value="Genomic_DNA"/>
</dbReference>
<evidence type="ECO:0000256" key="1">
    <source>
        <dbReference type="SAM" id="MobiDB-lite"/>
    </source>
</evidence>
<proteinExistence type="predicted"/>
<reference evidence="4" key="1">
    <citation type="journal article" date="2019" name="Int. J. Syst. Evol. Microbiol.">
        <title>The Global Catalogue of Microorganisms (GCM) 10K type strain sequencing project: providing services to taxonomists for standard genome sequencing and annotation.</title>
        <authorList>
            <consortium name="The Broad Institute Genomics Platform"/>
            <consortium name="The Broad Institute Genome Sequencing Center for Infectious Disease"/>
            <person name="Wu L."/>
            <person name="Ma J."/>
        </authorList>
    </citation>
    <scope>NUCLEOTIDE SEQUENCE [LARGE SCALE GENOMIC DNA]</scope>
    <source>
        <strain evidence="4">JCM 4855</strain>
    </source>
</reference>
<feature type="chain" id="PRO_5046911542" evidence="2">
    <location>
        <begin position="23"/>
        <end position="296"/>
    </location>
</feature>
<evidence type="ECO:0000256" key="2">
    <source>
        <dbReference type="SAM" id="SignalP"/>
    </source>
</evidence>
<name>A0ABW2EDL9_9ACTN</name>